<keyword evidence="3" id="KW-1185">Reference proteome</keyword>
<gene>
    <name evidence="2" type="ORF">PFISCL1PPCAC_2939</name>
</gene>
<feature type="domain" description="F-box" evidence="1">
    <location>
        <begin position="21"/>
        <end position="66"/>
    </location>
</feature>
<proteinExistence type="predicted"/>
<accession>A0AAV5UYI8</accession>
<dbReference type="Pfam" id="PF00646">
    <property type="entry name" value="F-box"/>
    <property type="match status" value="1"/>
</dbReference>
<dbReference type="CDD" id="cd09917">
    <property type="entry name" value="F-box_SF"/>
    <property type="match status" value="1"/>
</dbReference>
<sequence length="373" mass="43140">MDEINISHAFAIRDSSVGTVSLTFTTLPIDCMLKIFSFLDRDSLDKMELVSRNMNEFASRKTFQSIKRVLKSLTIFRDGASYAIFVSGKLRDYVYRFNHAGCDQYGGCSKLTKLLNNEVVLTKAYRQCASDGSHVLERLFSRLAVLLRKNVCEEYCIREVFVDNNFTDRFIANFPDSVQKFTVDGAIFVDQNAAAIKKFVQWMRDVPPKNIEIANTEIEKFRNFNELQRFLFLQVGWFFTSPREVEFIRNYKTLIIGSALIEQNLFLDLINNRLDDDELIEGTWSFGLAGVFISPNSFLFGMRNIRTASAPARTGDRYYRQVSECTVARSDNNNSALLKFHNLMGTDFTRDRDRFPVVSVTFFNNQEFFQPRR</sequence>
<dbReference type="InterPro" id="IPR001810">
    <property type="entry name" value="F-box_dom"/>
</dbReference>
<name>A0AAV5UYI8_9BILA</name>
<reference evidence="2" key="1">
    <citation type="submission" date="2023-10" db="EMBL/GenBank/DDBJ databases">
        <title>Genome assembly of Pristionchus species.</title>
        <authorList>
            <person name="Yoshida K."/>
            <person name="Sommer R.J."/>
        </authorList>
    </citation>
    <scope>NUCLEOTIDE SEQUENCE</scope>
    <source>
        <strain evidence="2">RS5133</strain>
    </source>
</reference>
<dbReference type="EMBL" id="BTSY01000001">
    <property type="protein sequence ID" value="GMT11642.1"/>
    <property type="molecule type" value="Genomic_DNA"/>
</dbReference>
<dbReference type="Proteomes" id="UP001432322">
    <property type="component" value="Unassembled WGS sequence"/>
</dbReference>
<organism evidence="2 3">
    <name type="scientific">Pristionchus fissidentatus</name>
    <dbReference type="NCBI Taxonomy" id="1538716"/>
    <lineage>
        <taxon>Eukaryota</taxon>
        <taxon>Metazoa</taxon>
        <taxon>Ecdysozoa</taxon>
        <taxon>Nematoda</taxon>
        <taxon>Chromadorea</taxon>
        <taxon>Rhabditida</taxon>
        <taxon>Rhabditina</taxon>
        <taxon>Diplogasteromorpha</taxon>
        <taxon>Diplogasteroidea</taxon>
        <taxon>Neodiplogasteridae</taxon>
        <taxon>Pristionchus</taxon>
    </lineage>
</organism>
<dbReference type="SMART" id="SM00256">
    <property type="entry name" value="FBOX"/>
    <property type="match status" value="1"/>
</dbReference>
<protein>
    <recommendedName>
        <fullName evidence="1">F-box domain-containing protein</fullName>
    </recommendedName>
</protein>
<evidence type="ECO:0000313" key="3">
    <source>
        <dbReference type="Proteomes" id="UP001432322"/>
    </source>
</evidence>
<comment type="caution">
    <text evidence="2">The sequence shown here is derived from an EMBL/GenBank/DDBJ whole genome shotgun (WGS) entry which is preliminary data.</text>
</comment>
<dbReference type="SUPFAM" id="SSF81383">
    <property type="entry name" value="F-box domain"/>
    <property type="match status" value="1"/>
</dbReference>
<dbReference type="PROSITE" id="PS50181">
    <property type="entry name" value="FBOX"/>
    <property type="match status" value="1"/>
</dbReference>
<evidence type="ECO:0000313" key="2">
    <source>
        <dbReference type="EMBL" id="GMT11642.1"/>
    </source>
</evidence>
<evidence type="ECO:0000259" key="1">
    <source>
        <dbReference type="PROSITE" id="PS50181"/>
    </source>
</evidence>
<dbReference type="AlphaFoldDB" id="A0AAV5UYI8"/>
<dbReference type="InterPro" id="IPR036047">
    <property type="entry name" value="F-box-like_dom_sf"/>
</dbReference>